<accession>A0AA91Q405</accession>
<dbReference type="InterPro" id="IPR011856">
    <property type="entry name" value="tRNA_endonuc-like_dom_sf"/>
</dbReference>
<protein>
    <recommendedName>
        <fullName evidence="7 8">tRNA-splicing endonuclease subunit Sen2</fullName>
        <ecNumber evidence="2 8">4.6.1.16</ecNumber>
    </recommendedName>
</protein>
<evidence type="ECO:0000259" key="11">
    <source>
        <dbReference type="Pfam" id="PF01974"/>
    </source>
</evidence>
<keyword evidence="12" id="KW-0255">Endonuclease</keyword>
<dbReference type="GO" id="GO:0003676">
    <property type="term" value="F:nucleic acid binding"/>
    <property type="evidence" value="ECO:0007669"/>
    <property type="project" value="InterPro"/>
</dbReference>
<feature type="domain" description="tRNA intron endonuclease catalytic" evidence="11">
    <location>
        <begin position="262"/>
        <end position="341"/>
    </location>
</feature>
<name>A0AA91Q405_CLALS</name>
<dbReference type="AlphaFoldDB" id="A0AA91Q405"/>
<dbReference type="InterPro" id="IPR006677">
    <property type="entry name" value="tRNA_intron_Endonuc_cat-like"/>
</dbReference>
<evidence type="ECO:0000313" key="13">
    <source>
        <dbReference type="Proteomes" id="UP000195602"/>
    </source>
</evidence>
<dbReference type="KEGG" id="clus:A9F13_02g03179"/>
<dbReference type="PANTHER" id="PTHR21227:SF0">
    <property type="entry name" value="TRNA-SPLICING ENDONUCLEASE SUBUNIT SEN2"/>
    <property type="match status" value="1"/>
</dbReference>
<evidence type="ECO:0000256" key="9">
    <source>
        <dbReference type="PIRSR" id="PIRSR011789-1"/>
    </source>
</evidence>
<comment type="subunit">
    <text evidence="6">Heterotetramer composed of SEN2, SEN15, SEN34 and SEN54. Interacts directly with SEN54.</text>
</comment>
<comment type="similarity">
    <text evidence="1 8">Belongs to the tRNA-intron endonuclease family.</text>
</comment>
<evidence type="ECO:0000256" key="1">
    <source>
        <dbReference type="ARBA" id="ARBA00008078"/>
    </source>
</evidence>
<comment type="function">
    <text evidence="5">Constitutes one of the two catalytic subunit of the tRNA-splicing endonuclease complex, a complex responsible for identification and cleavage of the splice sites in pre-tRNA. It cleaves pre-tRNA at the 5'- and 3'-splice sites to release the intron. The products are an intron and two tRNA half-molecules bearing 2',3'-cyclic phosphate and 5'-OH termini. There are no conserved sequences at the splice sites, but the intron is invariably located at the same site in the gene, placing the splice sites an invariant distance from the constant structural features of the tRNA body. This subunit may anchor the endonuclease complex to the nuclear membrane. Probably carries the active site for 5'-splice site cleavage.</text>
</comment>
<evidence type="ECO:0000256" key="10">
    <source>
        <dbReference type="SAM" id="Coils"/>
    </source>
</evidence>
<proteinExistence type="inferred from homology"/>
<keyword evidence="12" id="KW-0540">Nuclease</keyword>
<evidence type="ECO:0000256" key="5">
    <source>
        <dbReference type="ARBA" id="ARBA00054838"/>
    </source>
</evidence>
<dbReference type="InterPro" id="IPR016589">
    <property type="entry name" value="tRNA_splic_SEN2"/>
</dbReference>
<dbReference type="GO" id="GO:0000214">
    <property type="term" value="C:tRNA-intron endonuclease complex"/>
    <property type="evidence" value="ECO:0007669"/>
    <property type="project" value="UniProtKB-UniRule"/>
</dbReference>
<reference evidence="12 13" key="1">
    <citation type="submission" date="2017-04" db="EMBL/GenBank/DDBJ databases">
        <title>Draft genome of the yeast Clavispora lusitaniae type strain CBS 6936.</title>
        <authorList>
            <person name="Durrens P."/>
            <person name="Klopp C."/>
            <person name="Biteau N."/>
            <person name="Fitton-Ouhabi V."/>
            <person name="Dementhon K."/>
            <person name="Accoceberry I."/>
            <person name="Sherman D.J."/>
            <person name="Noel T."/>
        </authorList>
    </citation>
    <scope>NUCLEOTIDE SEQUENCE [LARGE SCALE GENOMIC DNA]</scope>
    <source>
        <strain evidence="12 13">CBS 6936</strain>
    </source>
</reference>
<dbReference type="InterPro" id="IPR006676">
    <property type="entry name" value="tRNA_splic"/>
</dbReference>
<feature type="active site" evidence="9">
    <location>
        <position position="292"/>
    </location>
</feature>
<dbReference type="GO" id="GO:0000213">
    <property type="term" value="F:tRNA-intron lyase activity"/>
    <property type="evidence" value="ECO:0007669"/>
    <property type="project" value="UniProtKB-UniRule"/>
</dbReference>
<dbReference type="PANTHER" id="PTHR21227">
    <property type="entry name" value="TRNA-SPLICING ENDONUCLEASE SUBUNIT SEN2"/>
    <property type="match status" value="1"/>
</dbReference>
<keyword evidence="12" id="KW-0378">Hydrolase</keyword>
<dbReference type="GO" id="GO:0000379">
    <property type="term" value="P:tRNA-type intron splice site recognition and cleavage"/>
    <property type="evidence" value="ECO:0007669"/>
    <property type="project" value="TreeGrafter"/>
</dbReference>
<keyword evidence="3 8" id="KW-0819">tRNA processing</keyword>
<comment type="caution">
    <text evidence="12">The sequence shown here is derived from an EMBL/GenBank/DDBJ whole genome shotgun (WGS) entry which is preliminary data.</text>
</comment>
<dbReference type="InterPro" id="IPR036167">
    <property type="entry name" value="tRNA_intron_Endo_cat-like_sf"/>
</dbReference>
<evidence type="ECO:0000256" key="8">
    <source>
        <dbReference type="PIRNR" id="PIRNR011789"/>
    </source>
</evidence>
<evidence type="ECO:0000256" key="4">
    <source>
        <dbReference type="ARBA" id="ARBA00023239"/>
    </source>
</evidence>
<dbReference type="Pfam" id="PF01974">
    <property type="entry name" value="tRNA_int_endo"/>
    <property type="match status" value="1"/>
</dbReference>
<keyword evidence="10" id="KW-0175">Coiled coil</keyword>
<organism evidence="12 13">
    <name type="scientific">Clavispora lusitaniae</name>
    <name type="common">Candida lusitaniae</name>
    <dbReference type="NCBI Taxonomy" id="36911"/>
    <lineage>
        <taxon>Eukaryota</taxon>
        <taxon>Fungi</taxon>
        <taxon>Dikarya</taxon>
        <taxon>Ascomycota</taxon>
        <taxon>Saccharomycotina</taxon>
        <taxon>Pichiomycetes</taxon>
        <taxon>Metschnikowiaceae</taxon>
        <taxon>Clavispora</taxon>
    </lineage>
</organism>
<dbReference type="GO" id="GO:0005737">
    <property type="term" value="C:cytoplasm"/>
    <property type="evidence" value="ECO:0007669"/>
    <property type="project" value="TreeGrafter"/>
</dbReference>
<dbReference type="CDD" id="cd22363">
    <property type="entry name" value="tRNA-intron_lyase_C"/>
    <property type="match status" value="1"/>
</dbReference>
<evidence type="ECO:0000256" key="6">
    <source>
        <dbReference type="ARBA" id="ARBA00062061"/>
    </source>
</evidence>
<dbReference type="SUPFAM" id="SSF53032">
    <property type="entry name" value="tRNA-intron endonuclease catalytic domain-like"/>
    <property type="match status" value="1"/>
</dbReference>
<evidence type="ECO:0000256" key="3">
    <source>
        <dbReference type="ARBA" id="ARBA00022694"/>
    </source>
</evidence>
<sequence>MEKRKAKSLNAIYRNPLPIPLAQEKFGALPPLILHNPVSCVYFLYRLMRIYLSVSPAAEEVPIAVEMALSGDEPVFYVNDAADMDRCWRQGFFGKGTLSRSEPLWKQRVSRRLNLAGRQDEATMEEVTNVRREERKKYKELRSKFQKYETLSRQRELSPSEVEEWDNVRLQMSEAKDTKSVLADNLEEQRTTDWREEDLAIIDPATMELRQQLEVLMLQKTEVFFLAFALDVVKVTHNHDVLSLKQTFEACTGDNVVPQNKFILDYVVYHHFRSLGWCVRSGIKFGCDFLLYKRGPPFMHAEYTVLVIPSDQESWKAWEDIMAVSRVVSGVKKILILVYVDVPATEVFDSVYRDMDRGKFMELLSLYRVTEVVWRRWNPSRTRD</sequence>
<evidence type="ECO:0000313" key="12">
    <source>
        <dbReference type="EMBL" id="OVF10496.1"/>
    </source>
</evidence>
<evidence type="ECO:0000256" key="7">
    <source>
        <dbReference type="ARBA" id="ARBA00071058"/>
    </source>
</evidence>
<keyword evidence="4 8" id="KW-0456">Lyase</keyword>
<dbReference type="FunFam" id="3.40.1350.10:FF:000011">
    <property type="entry name" value="tRNA-splicing endonuclease subunit Sen2"/>
    <property type="match status" value="1"/>
</dbReference>
<feature type="active site" evidence="9">
    <location>
        <position position="300"/>
    </location>
</feature>
<dbReference type="EMBL" id="LYUB02000002">
    <property type="protein sequence ID" value="OVF10496.1"/>
    <property type="molecule type" value="Genomic_DNA"/>
</dbReference>
<feature type="active site" evidence="9">
    <location>
        <position position="333"/>
    </location>
</feature>
<feature type="coiled-coil region" evidence="10">
    <location>
        <begin position="124"/>
        <end position="151"/>
    </location>
</feature>
<dbReference type="PIRSF" id="PIRSF011789">
    <property type="entry name" value="tRNA_splic_SEN2"/>
    <property type="match status" value="1"/>
</dbReference>
<dbReference type="Gene3D" id="3.40.1350.10">
    <property type="match status" value="1"/>
</dbReference>
<dbReference type="Proteomes" id="UP000195602">
    <property type="component" value="Unassembled WGS sequence"/>
</dbReference>
<gene>
    <name evidence="12" type="ORF">A9F13_02g03179</name>
</gene>
<dbReference type="EC" id="4.6.1.16" evidence="2 8"/>
<dbReference type="NCBIfam" id="TIGR00324">
    <property type="entry name" value="endA"/>
    <property type="match status" value="1"/>
</dbReference>
<evidence type="ECO:0000256" key="2">
    <source>
        <dbReference type="ARBA" id="ARBA00012573"/>
    </source>
</evidence>